<evidence type="ECO:0000313" key="14">
    <source>
        <dbReference type="Ensembl" id="ENSSFOP00015012114.2"/>
    </source>
</evidence>
<dbReference type="SUPFAM" id="SSF57667">
    <property type="entry name" value="beta-beta-alpha zinc fingers"/>
    <property type="match status" value="4"/>
</dbReference>
<evidence type="ECO:0000259" key="12">
    <source>
        <dbReference type="PROSITE" id="PS50097"/>
    </source>
</evidence>
<keyword evidence="7" id="KW-0238">DNA-binding</keyword>
<feature type="compositionally biased region" description="Acidic residues" evidence="11">
    <location>
        <begin position="316"/>
        <end position="325"/>
    </location>
</feature>
<dbReference type="PANTHER" id="PTHR24394:SF43">
    <property type="entry name" value="ZINC FINGER AND BTB DOMAIN CONTAINING 39"/>
    <property type="match status" value="1"/>
</dbReference>
<accession>A0A8C9REG9</accession>
<comment type="subcellular location">
    <subcellularLocation>
        <location evidence="1">Nucleus</location>
    </subcellularLocation>
</comment>
<keyword evidence="8" id="KW-0804">Transcription</keyword>
<sequence length="821" mass="88112">MRIRLQGTGHAAGLLAELNQCRLSRSLCDVVLHVGGRSFPAHRAVLACASTYFRSLFSGGGNGRGRQEGPVTPSFTVDFVSAANFEKVLTFIYTAEIFTDLINVGVLYESAERLGVRELVRACHATFPDLQSSGSAECAAKWDLDSCPAPPAVCSSSVASSSSSSSSSGSSAAPTPITPSCVPQDRDVRTGGSHAPHFPVPQAPKAEDVDSLLEYGQASEDKGTVPEQQTVDTLSGPAQHVKVEQAEESAEVSECQAGEEAGSSEGRSDSAPLCVSYPDSSAQLGGEACAPSSSSGDPLDSLQMATVECGEAVEGDILFEEEEDSERGRQQRDGLEPRGQWSRLAEEVIELSDDEENYIEEEETEEEDLVCVENGSGAEGRSPAQVVGVVICKACGKTLSTDTAAVMAHAESHLSESGLCRICGSCLPVRAARLTHVLSHMGVPLYFCDMCRMQFCSQARLTRHRRQALAGIPLPQPNQLSIPQGPGGDLQCVVCSKQLNKDFKAVREHLLSHVCVSSLRCGVCQLPQSSLCSLLWHALTHLSLPIYTCSCCACCFLERPLLERHMAMHSEEARVQEREVGDAQGPGEDGGDGLEELRCFLCPQIFLSSSAFQYHLSMHNSEPLGGRSWQGKRKADQALEYSSSCSSSSPLDAGSLGKLGSMGFGIGVGMGSNLGDKLVHGGGLPAFPTGLLPDGSPGGLSVGGNSGSPRAKWYRCRFCGKRFAHSGEFTYHLRIHTGEKPYQCKVCLRFFRGRSTMICHLKTHAGALMYRCTVCGLYFSTLKLVSSHMEQHKDSLPPDFNIEQTFMYNDHSKEPLPSLDS</sequence>
<dbReference type="GO" id="GO:0000981">
    <property type="term" value="F:DNA-binding transcription factor activity, RNA polymerase II-specific"/>
    <property type="evidence" value="ECO:0007669"/>
    <property type="project" value="TreeGrafter"/>
</dbReference>
<keyword evidence="2" id="KW-0479">Metal-binding</keyword>
<dbReference type="GeneTree" id="ENSGT00940000160722"/>
<dbReference type="GO" id="GO:0005634">
    <property type="term" value="C:nucleus"/>
    <property type="evidence" value="ECO:0007669"/>
    <property type="project" value="UniProtKB-SubCell"/>
</dbReference>
<dbReference type="PROSITE" id="PS00028">
    <property type="entry name" value="ZINC_FINGER_C2H2_1"/>
    <property type="match status" value="5"/>
</dbReference>
<dbReference type="SUPFAM" id="SSF54695">
    <property type="entry name" value="POZ domain"/>
    <property type="match status" value="1"/>
</dbReference>
<dbReference type="Pfam" id="PF00651">
    <property type="entry name" value="BTB"/>
    <property type="match status" value="1"/>
</dbReference>
<feature type="domain" description="C2H2-type" evidence="13">
    <location>
        <begin position="597"/>
        <end position="624"/>
    </location>
</feature>
<feature type="region of interest" description="Disordered" evidence="11">
    <location>
        <begin position="316"/>
        <end position="341"/>
    </location>
</feature>
<reference evidence="14 15" key="1">
    <citation type="submission" date="2019-04" db="EMBL/GenBank/DDBJ databases">
        <authorList>
            <consortium name="Wellcome Sanger Institute Data Sharing"/>
        </authorList>
    </citation>
    <scope>NUCLEOTIDE SEQUENCE [LARGE SCALE GENOMIC DNA]</scope>
</reference>
<protein>
    <submittedName>
        <fullName evidence="14">Zinc finger and BTB domain containing 39</fullName>
    </submittedName>
</protein>
<dbReference type="InterPro" id="IPR011333">
    <property type="entry name" value="SKP1/BTB/POZ_sf"/>
</dbReference>
<evidence type="ECO:0000259" key="13">
    <source>
        <dbReference type="PROSITE" id="PS50157"/>
    </source>
</evidence>
<evidence type="ECO:0000256" key="8">
    <source>
        <dbReference type="ARBA" id="ARBA00023163"/>
    </source>
</evidence>
<dbReference type="Proteomes" id="UP000694397">
    <property type="component" value="Chromosome 19"/>
</dbReference>
<feature type="compositionally biased region" description="Low complexity" evidence="11">
    <location>
        <begin position="291"/>
        <end position="301"/>
    </location>
</feature>
<dbReference type="OrthoDB" id="8908278at2759"/>
<dbReference type="InterPro" id="IPR000210">
    <property type="entry name" value="BTB/POZ_dom"/>
</dbReference>
<evidence type="ECO:0000313" key="15">
    <source>
        <dbReference type="Proteomes" id="UP000694397"/>
    </source>
</evidence>
<dbReference type="GO" id="GO:0008270">
    <property type="term" value="F:zinc ion binding"/>
    <property type="evidence" value="ECO:0007669"/>
    <property type="project" value="UniProtKB-KW"/>
</dbReference>
<evidence type="ECO:0000256" key="7">
    <source>
        <dbReference type="ARBA" id="ARBA00023125"/>
    </source>
</evidence>
<feature type="compositionally biased region" description="Low complexity" evidence="11">
    <location>
        <begin position="158"/>
        <end position="180"/>
    </location>
</feature>
<dbReference type="RefSeq" id="XP_018616248.2">
    <property type="nucleotide sequence ID" value="XM_018760732.2"/>
</dbReference>
<organism evidence="14 15">
    <name type="scientific">Scleropages formosus</name>
    <name type="common">Asian bonytongue</name>
    <name type="synonym">Osteoglossum formosum</name>
    <dbReference type="NCBI Taxonomy" id="113540"/>
    <lineage>
        <taxon>Eukaryota</taxon>
        <taxon>Metazoa</taxon>
        <taxon>Chordata</taxon>
        <taxon>Craniata</taxon>
        <taxon>Vertebrata</taxon>
        <taxon>Euteleostomi</taxon>
        <taxon>Actinopterygii</taxon>
        <taxon>Neopterygii</taxon>
        <taxon>Teleostei</taxon>
        <taxon>Osteoglossocephala</taxon>
        <taxon>Osteoglossomorpha</taxon>
        <taxon>Osteoglossiformes</taxon>
        <taxon>Osteoglossidae</taxon>
        <taxon>Scleropages</taxon>
    </lineage>
</organism>
<dbReference type="Gene3D" id="3.30.160.60">
    <property type="entry name" value="Classic Zinc Finger"/>
    <property type="match status" value="4"/>
</dbReference>
<reference evidence="14" key="2">
    <citation type="submission" date="2025-08" db="UniProtKB">
        <authorList>
            <consortium name="Ensembl"/>
        </authorList>
    </citation>
    <scope>IDENTIFICATION</scope>
</reference>
<keyword evidence="4 10" id="KW-0863">Zinc-finger</keyword>
<feature type="compositionally biased region" description="Basic and acidic residues" evidence="11">
    <location>
        <begin position="326"/>
        <end position="336"/>
    </location>
</feature>
<dbReference type="PROSITE" id="PS50157">
    <property type="entry name" value="ZINC_FINGER_C2H2_2"/>
    <property type="match status" value="5"/>
</dbReference>
<feature type="domain" description="BTB" evidence="12">
    <location>
        <begin position="28"/>
        <end position="101"/>
    </location>
</feature>
<evidence type="ECO:0000256" key="6">
    <source>
        <dbReference type="ARBA" id="ARBA00023015"/>
    </source>
</evidence>
<feature type="region of interest" description="Disordered" evidence="11">
    <location>
        <begin position="158"/>
        <end position="204"/>
    </location>
</feature>
<dbReference type="GO" id="GO:0003677">
    <property type="term" value="F:DNA binding"/>
    <property type="evidence" value="ECO:0007669"/>
    <property type="project" value="UniProtKB-KW"/>
</dbReference>
<evidence type="ECO:0000256" key="2">
    <source>
        <dbReference type="ARBA" id="ARBA00022723"/>
    </source>
</evidence>
<dbReference type="Gene3D" id="3.30.710.10">
    <property type="entry name" value="Potassium Channel Kv1.1, Chain A"/>
    <property type="match status" value="1"/>
</dbReference>
<feature type="domain" description="C2H2-type" evidence="13">
    <location>
        <begin position="742"/>
        <end position="769"/>
    </location>
</feature>
<keyword evidence="3" id="KW-0677">Repeat</keyword>
<dbReference type="SMART" id="SM00355">
    <property type="entry name" value="ZnF_C2H2"/>
    <property type="match status" value="10"/>
</dbReference>
<feature type="domain" description="C2H2-type" evidence="13">
    <location>
        <begin position="770"/>
        <end position="797"/>
    </location>
</feature>
<dbReference type="SMART" id="SM00225">
    <property type="entry name" value="BTB"/>
    <property type="match status" value="1"/>
</dbReference>
<gene>
    <name evidence="14" type="primary">ZBTB39</name>
    <name evidence="14" type="synonym">zbtb39</name>
</gene>
<dbReference type="Ensembl" id="ENSSFOT00015012268.2">
    <property type="protein sequence ID" value="ENSSFOP00015012114.2"/>
    <property type="gene ID" value="ENSSFOG00015007838.2"/>
</dbReference>
<evidence type="ECO:0000256" key="5">
    <source>
        <dbReference type="ARBA" id="ARBA00022833"/>
    </source>
</evidence>
<evidence type="ECO:0000256" key="1">
    <source>
        <dbReference type="ARBA" id="ARBA00004123"/>
    </source>
</evidence>
<dbReference type="InterPro" id="IPR036236">
    <property type="entry name" value="Znf_C2H2_sf"/>
</dbReference>
<evidence type="ECO:0000256" key="10">
    <source>
        <dbReference type="PROSITE-ProRule" id="PRU00042"/>
    </source>
</evidence>
<dbReference type="CTD" id="9880"/>
<feature type="domain" description="C2H2-type" evidence="13">
    <location>
        <begin position="547"/>
        <end position="574"/>
    </location>
</feature>
<dbReference type="InterPro" id="IPR013087">
    <property type="entry name" value="Znf_C2H2_type"/>
</dbReference>
<proteinExistence type="predicted"/>
<name>A0A8C9REG9_SCLFO</name>
<keyword evidence="6" id="KW-0805">Transcription regulation</keyword>
<feature type="region of interest" description="Disordered" evidence="11">
    <location>
        <begin position="242"/>
        <end position="301"/>
    </location>
</feature>
<dbReference type="PROSITE" id="PS50097">
    <property type="entry name" value="BTB"/>
    <property type="match status" value="1"/>
</dbReference>
<dbReference type="AlphaFoldDB" id="A0A8C9REG9"/>
<keyword evidence="15" id="KW-1185">Reference proteome</keyword>
<dbReference type="GeneID" id="108939407"/>
<dbReference type="FunFam" id="3.30.160.60:FF:000325">
    <property type="entry name" value="ZFP90 zinc finger protein"/>
    <property type="match status" value="1"/>
</dbReference>
<evidence type="ECO:0000256" key="11">
    <source>
        <dbReference type="SAM" id="MobiDB-lite"/>
    </source>
</evidence>
<keyword evidence="9" id="KW-0539">Nucleus</keyword>
<dbReference type="PANTHER" id="PTHR24394">
    <property type="entry name" value="ZINC FINGER PROTEIN"/>
    <property type="match status" value="1"/>
</dbReference>
<reference evidence="14" key="3">
    <citation type="submission" date="2025-09" db="UniProtKB">
        <authorList>
            <consortium name="Ensembl"/>
        </authorList>
    </citation>
    <scope>IDENTIFICATION</scope>
</reference>
<feature type="domain" description="C2H2-type" evidence="13">
    <location>
        <begin position="714"/>
        <end position="741"/>
    </location>
</feature>
<keyword evidence="5" id="KW-0862">Zinc</keyword>
<evidence type="ECO:0000256" key="4">
    <source>
        <dbReference type="ARBA" id="ARBA00022771"/>
    </source>
</evidence>
<evidence type="ECO:0000256" key="9">
    <source>
        <dbReference type="ARBA" id="ARBA00023242"/>
    </source>
</evidence>
<evidence type="ECO:0000256" key="3">
    <source>
        <dbReference type="ARBA" id="ARBA00022737"/>
    </source>
</evidence>